<organism evidence="2 3">
    <name type="scientific">Stegastes partitus</name>
    <name type="common">bicolor damselfish</name>
    <dbReference type="NCBI Taxonomy" id="144197"/>
    <lineage>
        <taxon>Eukaryota</taxon>
        <taxon>Metazoa</taxon>
        <taxon>Chordata</taxon>
        <taxon>Craniata</taxon>
        <taxon>Vertebrata</taxon>
        <taxon>Euteleostomi</taxon>
        <taxon>Actinopterygii</taxon>
        <taxon>Neopterygii</taxon>
        <taxon>Teleostei</taxon>
        <taxon>Neoteleostei</taxon>
        <taxon>Acanthomorphata</taxon>
        <taxon>Ovalentaria</taxon>
        <taxon>Pomacentridae</taxon>
        <taxon>Stegastes</taxon>
    </lineage>
</organism>
<dbReference type="InterPro" id="IPR001480">
    <property type="entry name" value="Bulb-type_lectin_dom"/>
</dbReference>
<dbReference type="Gene3D" id="2.90.10.10">
    <property type="entry name" value="Bulb-type lectin domain"/>
    <property type="match status" value="2"/>
</dbReference>
<proteinExistence type="predicted"/>
<gene>
    <name evidence="3" type="primary">LOC103363510</name>
</gene>
<dbReference type="SMART" id="SM00108">
    <property type="entry name" value="B_lectin"/>
    <property type="match status" value="1"/>
</dbReference>
<name>A0A9Y4KGH0_9TELE</name>
<feature type="domain" description="Bulb-type lectin" evidence="1">
    <location>
        <begin position="3"/>
        <end position="112"/>
    </location>
</feature>
<dbReference type="InterPro" id="IPR036426">
    <property type="entry name" value="Bulb-type_lectin_dom_sf"/>
</dbReference>
<dbReference type="Proteomes" id="UP000694891">
    <property type="component" value="Unplaced"/>
</dbReference>
<dbReference type="GeneID" id="103363510"/>
<keyword evidence="2" id="KW-1185">Reference proteome</keyword>
<dbReference type="SUPFAM" id="SSF51110">
    <property type="entry name" value="alpha-D-mannose-specific plant lectins"/>
    <property type="match status" value="1"/>
</dbReference>
<evidence type="ECO:0000313" key="2">
    <source>
        <dbReference type="Proteomes" id="UP000694891"/>
    </source>
</evidence>
<dbReference type="PROSITE" id="PS50927">
    <property type="entry name" value="BULB_LECTIN"/>
    <property type="match status" value="1"/>
</dbReference>
<evidence type="ECO:0000259" key="1">
    <source>
        <dbReference type="PROSITE" id="PS50927"/>
    </source>
</evidence>
<evidence type="ECO:0000313" key="3">
    <source>
        <dbReference type="RefSeq" id="XP_008288531.1"/>
    </source>
</evidence>
<protein>
    <submittedName>
        <fullName evidence="3">Mannose-specific lectin-like</fullName>
    </submittedName>
</protein>
<dbReference type="AlphaFoldDB" id="A0A9Y4KGH0"/>
<dbReference type="RefSeq" id="XP_008288531.1">
    <property type="nucleotide sequence ID" value="XM_008290309.1"/>
</dbReference>
<accession>A0A9Y4KGH0</accession>
<reference evidence="3" key="1">
    <citation type="submission" date="2025-08" db="UniProtKB">
        <authorList>
            <consortium name="RefSeq"/>
        </authorList>
    </citation>
    <scope>IDENTIFICATION</scope>
</reference>
<sequence length="117" mass="13087">MSRNYLSANSELRQGDFLLSNNEKWKAVFQDDGNFVIYGPSPVWASGTDGAEAVRLCMQDDCNLVMYDTSNQVIWDTGSSTAPCITCRLQLTDDGTLVIYREAEVVWTSEFSKGNKK</sequence>